<feature type="compositionally biased region" description="Basic and acidic residues" evidence="1">
    <location>
        <begin position="288"/>
        <end position="304"/>
    </location>
</feature>
<protein>
    <recommendedName>
        <fullName evidence="2">EAL domain-containing protein</fullName>
    </recommendedName>
</protein>
<dbReference type="PROSITE" id="PS50883">
    <property type="entry name" value="EAL"/>
    <property type="match status" value="1"/>
</dbReference>
<dbReference type="SMART" id="SM00052">
    <property type="entry name" value="EAL"/>
    <property type="match status" value="1"/>
</dbReference>
<feature type="domain" description="EAL" evidence="2">
    <location>
        <begin position="1"/>
        <end position="250"/>
    </location>
</feature>
<dbReference type="InterPro" id="IPR050706">
    <property type="entry name" value="Cyclic-di-GMP_PDE-like"/>
</dbReference>
<dbReference type="InterPro" id="IPR057204">
    <property type="entry name" value="DUF7882"/>
</dbReference>
<evidence type="ECO:0000259" key="2">
    <source>
        <dbReference type="PROSITE" id="PS50883"/>
    </source>
</evidence>
<organism evidence="3 4">
    <name type="scientific">Pseudolysinimonas kribbensis</name>
    <dbReference type="NCBI Taxonomy" id="433641"/>
    <lineage>
        <taxon>Bacteria</taxon>
        <taxon>Bacillati</taxon>
        <taxon>Actinomycetota</taxon>
        <taxon>Actinomycetes</taxon>
        <taxon>Micrococcales</taxon>
        <taxon>Microbacteriaceae</taxon>
        <taxon>Pseudolysinimonas</taxon>
    </lineage>
</organism>
<name>A0ABQ6K8G9_9MICO</name>
<dbReference type="Gene3D" id="3.20.20.450">
    <property type="entry name" value="EAL domain"/>
    <property type="match status" value="1"/>
</dbReference>
<dbReference type="EMBL" id="BSVB01000001">
    <property type="protein sequence ID" value="GMA95584.1"/>
    <property type="molecule type" value="Genomic_DNA"/>
</dbReference>
<dbReference type="RefSeq" id="WP_284254328.1">
    <property type="nucleotide sequence ID" value="NZ_BSVB01000001.1"/>
</dbReference>
<gene>
    <name evidence="3" type="ORF">GCM10025881_24080</name>
</gene>
<keyword evidence="4" id="KW-1185">Reference proteome</keyword>
<proteinExistence type="predicted"/>
<dbReference type="Proteomes" id="UP001157034">
    <property type="component" value="Unassembled WGS sequence"/>
</dbReference>
<dbReference type="PANTHER" id="PTHR33121:SF71">
    <property type="entry name" value="OXYGEN SENSOR PROTEIN DOSP"/>
    <property type="match status" value="1"/>
</dbReference>
<dbReference type="Pfam" id="PF25355">
    <property type="entry name" value="DUF7882"/>
    <property type="match status" value="1"/>
</dbReference>
<evidence type="ECO:0000313" key="3">
    <source>
        <dbReference type="EMBL" id="GMA95584.1"/>
    </source>
</evidence>
<evidence type="ECO:0000313" key="4">
    <source>
        <dbReference type="Proteomes" id="UP001157034"/>
    </source>
</evidence>
<dbReference type="InterPro" id="IPR001633">
    <property type="entry name" value="EAL_dom"/>
</dbReference>
<dbReference type="SUPFAM" id="SSF141868">
    <property type="entry name" value="EAL domain-like"/>
    <property type="match status" value="1"/>
</dbReference>
<reference evidence="4" key="1">
    <citation type="journal article" date="2019" name="Int. J. Syst. Evol. Microbiol.">
        <title>The Global Catalogue of Microorganisms (GCM) 10K type strain sequencing project: providing services to taxonomists for standard genome sequencing and annotation.</title>
        <authorList>
            <consortium name="The Broad Institute Genomics Platform"/>
            <consortium name="The Broad Institute Genome Sequencing Center for Infectious Disease"/>
            <person name="Wu L."/>
            <person name="Ma J."/>
        </authorList>
    </citation>
    <scope>NUCLEOTIDE SEQUENCE [LARGE SCALE GENOMIC DNA]</scope>
    <source>
        <strain evidence="4">NBRC 108894</strain>
    </source>
</reference>
<dbReference type="Pfam" id="PF00563">
    <property type="entry name" value="EAL"/>
    <property type="match status" value="1"/>
</dbReference>
<dbReference type="CDD" id="cd01948">
    <property type="entry name" value="EAL"/>
    <property type="match status" value="1"/>
</dbReference>
<accession>A0ABQ6K8G9</accession>
<feature type="region of interest" description="Disordered" evidence="1">
    <location>
        <begin position="278"/>
        <end position="309"/>
    </location>
</feature>
<sequence length="441" mass="48460">MSENDLRTAVGADEIFALYQPQVDVVSRRVVAGEVLARWRHPERGVVSPLDFIPLAERTALIDEIGLRMLQLGWQAAQRWNTADFHVGVAVNVSPVQLTSERLDAAVGFLVEHSDLPPETLTLEITESHRILDVPGVAARLARLRDLGVGVSIDDFGVGYSSMERVEELPISEIKIDISMVQDATDGGYAAFMEIAEYAHAHSLRLVAEGVETEDQLERVENLRCDRAQGWLFGQPLDDAAFERAVRPARGADSRRSTESEVGVARLGLLGRRVRDIDLRPGHRHPRREQDLDARSAAQRRDGDVPAAGPDRLEDLLLELVDRIREEVVPAIDGHAVDEGHRPSMTTTMGHLRYGSPAQTFDVDDRTLAHVEIVTLAKLRRGEPFALTIPSPAGGRSTLWINAASMLVFDLNGDPGPIDRAWLETLIDAANTGPGLRLPSA</sequence>
<comment type="caution">
    <text evidence="3">The sequence shown here is derived from an EMBL/GenBank/DDBJ whole genome shotgun (WGS) entry which is preliminary data.</text>
</comment>
<dbReference type="PANTHER" id="PTHR33121">
    <property type="entry name" value="CYCLIC DI-GMP PHOSPHODIESTERASE PDEF"/>
    <property type="match status" value="1"/>
</dbReference>
<evidence type="ECO:0000256" key="1">
    <source>
        <dbReference type="SAM" id="MobiDB-lite"/>
    </source>
</evidence>
<dbReference type="InterPro" id="IPR035919">
    <property type="entry name" value="EAL_sf"/>
</dbReference>